<dbReference type="Proteomes" id="UP000239406">
    <property type="component" value="Unassembled WGS sequence"/>
</dbReference>
<keyword evidence="4" id="KW-1185">Reference proteome</keyword>
<accession>A0A2S5T6W8</accession>
<dbReference type="InterPro" id="IPR037187">
    <property type="entry name" value="DnaK_N"/>
</dbReference>
<evidence type="ECO:0000256" key="1">
    <source>
        <dbReference type="SAM" id="MobiDB-lite"/>
    </source>
</evidence>
<dbReference type="PANTHER" id="PTHR33823:SF4">
    <property type="entry name" value="GENERAL STRESS PROTEIN 16O"/>
    <property type="match status" value="1"/>
</dbReference>
<organism evidence="3 4">
    <name type="scientific">Caldimonas thermodepolymerans</name>
    <dbReference type="NCBI Taxonomy" id="215580"/>
    <lineage>
        <taxon>Bacteria</taxon>
        <taxon>Pseudomonadati</taxon>
        <taxon>Pseudomonadota</taxon>
        <taxon>Betaproteobacteria</taxon>
        <taxon>Burkholderiales</taxon>
        <taxon>Sphaerotilaceae</taxon>
        <taxon>Caldimonas</taxon>
    </lineage>
</organism>
<proteinExistence type="predicted"/>
<evidence type="ECO:0000313" key="3">
    <source>
        <dbReference type="EMBL" id="PPE70689.1"/>
    </source>
</evidence>
<protein>
    <recommendedName>
        <fullName evidence="2">Zinc finger DksA/TraR C4-type domain-containing protein</fullName>
    </recommendedName>
</protein>
<dbReference type="Gene3D" id="1.20.120.910">
    <property type="entry name" value="DksA, coiled-coil domain"/>
    <property type="match status" value="1"/>
</dbReference>
<sequence length="130" mass="14577">MSHLSDAQLHQLRKKLDEREAELQSQVRGAREAAADQASGQAGVVGDQGDNATDRLQHGIRHVEMSRDIEELVEIEAARRRMDDGSYGQCVDCHQPIEARRLLAHPTALRCALCQGRYEQMHPSRLRDPG</sequence>
<gene>
    <name evidence="3" type="ORF">C1702_05975</name>
</gene>
<name>A0A2S5T6W8_9BURK</name>
<evidence type="ECO:0000259" key="2">
    <source>
        <dbReference type="Pfam" id="PF01258"/>
    </source>
</evidence>
<dbReference type="AlphaFoldDB" id="A0A2S5T6W8"/>
<comment type="caution">
    <text evidence="3">The sequence shown here is derived from an EMBL/GenBank/DDBJ whole genome shotgun (WGS) entry which is preliminary data.</text>
</comment>
<dbReference type="SUPFAM" id="SSF109635">
    <property type="entry name" value="DnaK suppressor protein DksA, alpha-hairpin domain"/>
    <property type="match status" value="1"/>
</dbReference>
<dbReference type="SUPFAM" id="SSF57716">
    <property type="entry name" value="Glucocorticoid receptor-like (DNA-binding domain)"/>
    <property type="match status" value="1"/>
</dbReference>
<dbReference type="PANTHER" id="PTHR33823">
    <property type="entry name" value="RNA POLYMERASE-BINDING TRANSCRIPTION FACTOR DKSA-RELATED"/>
    <property type="match status" value="1"/>
</dbReference>
<evidence type="ECO:0000313" key="4">
    <source>
        <dbReference type="Proteomes" id="UP000239406"/>
    </source>
</evidence>
<dbReference type="GO" id="GO:0008270">
    <property type="term" value="F:zinc ion binding"/>
    <property type="evidence" value="ECO:0007669"/>
    <property type="project" value="InterPro"/>
</dbReference>
<feature type="domain" description="Zinc finger DksA/TraR C4-type" evidence="2">
    <location>
        <begin position="85"/>
        <end position="120"/>
    </location>
</feature>
<dbReference type="Pfam" id="PF01258">
    <property type="entry name" value="zf-dskA_traR"/>
    <property type="match status" value="1"/>
</dbReference>
<feature type="compositionally biased region" description="Basic and acidic residues" evidence="1">
    <location>
        <begin position="52"/>
        <end position="62"/>
    </location>
</feature>
<dbReference type="EMBL" id="PSNY01000005">
    <property type="protein sequence ID" value="PPE70689.1"/>
    <property type="molecule type" value="Genomic_DNA"/>
</dbReference>
<reference evidence="3 4" key="1">
    <citation type="submission" date="2018-02" db="EMBL/GenBank/DDBJ databases">
        <title>Reclassifiation of [Polyangium] brachysporum DSM 7029 as Guopingzhaonella breviflexa gen. nov., sp. nov., a member of the family Comamonadaceae.</title>
        <authorList>
            <person name="Tang B."/>
        </authorList>
    </citation>
    <scope>NUCLEOTIDE SEQUENCE [LARGE SCALE GENOMIC DNA]</scope>
    <source>
        <strain evidence="3 4">DSM 15344</strain>
    </source>
</reference>
<dbReference type="InterPro" id="IPR000962">
    <property type="entry name" value="Znf_DskA_TraR"/>
</dbReference>
<feature type="region of interest" description="Disordered" evidence="1">
    <location>
        <begin position="20"/>
        <end position="62"/>
    </location>
</feature>
<dbReference type="PROSITE" id="PS51128">
    <property type="entry name" value="ZF_DKSA_2"/>
    <property type="match status" value="1"/>
</dbReference>
<dbReference type="RefSeq" id="WP_104356779.1">
    <property type="nucleotide sequence ID" value="NZ_CP064338.1"/>
</dbReference>